<protein>
    <submittedName>
        <fullName evidence="2">Fringe</fullName>
    </submittedName>
</protein>
<evidence type="ECO:0000313" key="2">
    <source>
        <dbReference type="WBParaSite" id="ES5_v2.g25391.t1"/>
    </source>
</evidence>
<name>A0AC34G7E3_9BILA</name>
<accession>A0AC34G7E3</accession>
<dbReference type="WBParaSite" id="ES5_v2.g25391.t1">
    <property type="protein sequence ID" value="ES5_v2.g25391.t1"/>
    <property type="gene ID" value="ES5_v2.g25391"/>
</dbReference>
<organism evidence="1 2">
    <name type="scientific">Panagrolaimus sp. ES5</name>
    <dbReference type="NCBI Taxonomy" id="591445"/>
    <lineage>
        <taxon>Eukaryota</taxon>
        <taxon>Metazoa</taxon>
        <taxon>Ecdysozoa</taxon>
        <taxon>Nematoda</taxon>
        <taxon>Chromadorea</taxon>
        <taxon>Rhabditida</taxon>
        <taxon>Tylenchina</taxon>
        <taxon>Panagrolaimomorpha</taxon>
        <taxon>Panagrolaimoidea</taxon>
        <taxon>Panagrolaimidae</taxon>
        <taxon>Panagrolaimus</taxon>
    </lineage>
</organism>
<dbReference type="Proteomes" id="UP000887579">
    <property type="component" value="Unplaced"/>
</dbReference>
<evidence type="ECO:0000313" key="1">
    <source>
        <dbReference type="Proteomes" id="UP000887579"/>
    </source>
</evidence>
<sequence>MLKKYKTFGFTVIICVIIYMCSNKVKTKLEGNYLTITVKTAFRTHNTRVAQIVDTWFQLAPENIYFITDAFDPVLQEKVKGNLINTTCGYGYDFASVGCKLNQELHIMLKKNSKWSCHFDDDNYVNVPILKQILYNFNPDIPYYLGRTATHKPTVRNGTKLQRMFWFATGGAGFCISNAALQKLKPSILKDELYEDYAKHDNMPDDMAVGYMMGKISYI</sequence>
<proteinExistence type="predicted"/>
<reference evidence="2" key="1">
    <citation type="submission" date="2022-11" db="UniProtKB">
        <authorList>
            <consortium name="WormBaseParasite"/>
        </authorList>
    </citation>
    <scope>IDENTIFICATION</scope>
</reference>